<dbReference type="PANTHER" id="PTHR23048:SF0">
    <property type="entry name" value="CALMODULIN LIKE 3"/>
    <property type="match status" value="1"/>
</dbReference>
<reference evidence="4" key="1">
    <citation type="submission" date="2017-05" db="UniProtKB">
        <authorList>
            <consortium name="EnsemblMetazoa"/>
        </authorList>
    </citation>
    <scope>IDENTIFICATION</scope>
</reference>
<dbReference type="STRING" id="400682.A0A1X7VVW7"/>
<dbReference type="OMA" id="MIEDYDS"/>
<proteinExistence type="predicted"/>
<dbReference type="FunFam" id="1.10.238.10:FF:000263">
    <property type="entry name" value="plastin-1 isoform X2"/>
    <property type="match status" value="1"/>
</dbReference>
<dbReference type="InterPro" id="IPR018247">
    <property type="entry name" value="EF_Hand_1_Ca_BS"/>
</dbReference>
<dbReference type="SUPFAM" id="SSF47473">
    <property type="entry name" value="EF-hand"/>
    <property type="match status" value="1"/>
</dbReference>
<dbReference type="InParanoid" id="A0A1X7VVW7"/>
<dbReference type="GO" id="GO:0016460">
    <property type="term" value="C:myosin II complex"/>
    <property type="evidence" value="ECO:0007669"/>
    <property type="project" value="TreeGrafter"/>
</dbReference>
<protein>
    <recommendedName>
        <fullName evidence="3">EF-hand domain-containing protein</fullName>
    </recommendedName>
</protein>
<dbReference type="OrthoDB" id="431378at2759"/>
<sequence>MASKFSSEKLEEIRAQFDQFDADGNGHITCSEIAEVLKALGETTPGYKIRDMIREVDIDENGTIEFNEFVEMYAKVTAEKKTYGLQKTADKAKKLVQVGGLSEASAEGTTHSFAEEEKLAFMARTSVT</sequence>
<dbReference type="CDD" id="cd00051">
    <property type="entry name" value="EFh"/>
    <property type="match status" value="1"/>
</dbReference>
<dbReference type="EnsemblMetazoa" id="Aqu2.1.44019_001">
    <property type="protein sequence ID" value="Aqu2.1.44019_001"/>
    <property type="gene ID" value="Aqu2.1.44019"/>
</dbReference>
<dbReference type="Pfam" id="PF13499">
    <property type="entry name" value="EF-hand_7"/>
    <property type="match status" value="1"/>
</dbReference>
<dbReference type="PROSITE" id="PS00018">
    <property type="entry name" value="EF_HAND_1"/>
    <property type="match status" value="2"/>
</dbReference>
<accession>A0A1X7VVW7</accession>
<dbReference type="eggNOG" id="KOG0046">
    <property type="taxonomic scope" value="Eukaryota"/>
</dbReference>
<dbReference type="SMART" id="SM00054">
    <property type="entry name" value="EFh"/>
    <property type="match status" value="2"/>
</dbReference>
<evidence type="ECO:0000256" key="1">
    <source>
        <dbReference type="ARBA" id="ARBA00022737"/>
    </source>
</evidence>
<name>A0A1X7VVW7_AMPQE</name>
<dbReference type="PROSITE" id="PS50222">
    <property type="entry name" value="EF_HAND_2"/>
    <property type="match status" value="2"/>
</dbReference>
<feature type="domain" description="EF-hand" evidence="3">
    <location>
        <begin position="8"/>
        <end position="43"/>
    </location>
</feature>
<dbReference type="InterPro" id="IPR011992">
    <property type="entry name" value="EF-hand-dom_pair"/>
</dbReference>
<dbReference type="GO" id="GO:0005737">
    <property type="term" value="C:cytoplasm"/>
    <property type="evidence" value="ECO:0007669"/>
    <property type="project" value="UniProtKB-ARBA"/>
</dbReference>
<keyword evidence="2" id="KW-0106">Calcium</keyword>
<dbReference type="PANTHER" id="PTHR23048">
    <property type="entry name" value="MYOSIN LIGHT CHAIN 1, 3"/>
    <property type="match status" value="1"/>
</dbReference>
<evidence type="ECO:0000259" key="3">
    <source>
        <dbReference type="PROSITE" id="PS50222"/>
    </source>
</evidence>
<organism evidence="4">
    <name type="scientific">Amphimedon queenslandica</name>
    <name type="common">Sponge</name>
    <dbReference type="NCBI Taxonomy" id="400682"/>
    <lineage>
        <taxon>Eukaryota</taxon>
        <taxon>Metazoa</taxon>
        <taxon>Porifera</taxon>
        <taxon>Demospongiae</taxon>
        <taxon>Heteroscleromorpha</taxon>
        <taxon>Haplosclerida</taxon>
        <taxon>Niphatidae</taxon>
        <taxon>Amphimedon</taxon>
    </lineage>
</organism>
<dbReference type="AlphaFoldDB" id="A0A1X7VVW7"/>
<dbReference type="InterPro" id="IPR002048">
    <property type="entry name" value="EF_hand_dom"/>
</dbReference>
<dbReference type="GO" id="GO:0005509">
    <property type="term" value="F:calcium ion binding"/>
    <property type="evidence" value="ECO:0007669"/>
    <property type="project" value="InterPro"/>
</dbReference>
<keyword evidence="1" id="KW-0677">Repeat</keyword>
<evidence type="ECO:0000256" key="2">
    <source>
        <dbReference type="ARBA" id="ARBA00022837"/>
    </source>
</evidence>
<feature type="domain" description="EF-hand" evidence="3">
    <location>
        <begin position="48"/>
        <end position="79"/>
    </location>
</feature>
<dbReference type="InterPro" id="IPR050230">
    <property type="entry name" value="CALM/Myosin/TropC-like"/>
</dbReference>
<dbReference type="Gene3D" id="1.10.238.10">
    <property type="entry name" value="EF-hand"/>
    <property type="match status" value="1"/>
</dbReference>
<evidence type="ECO:0000313" key="4">
    <source>
        <dbReference type="EnsemblMetazoa" id="Aqu2.1.44019_001"/>
    </source>
</evidence>